<dbReference type="InterPro" id="IPR002885">
    <property type="entry name" value="PPR_rpt"/>
</dbReference>
<dbReference type="Pfam" id="PF14432">
    <property type="entry name" value="DYW_deaminase"/>
    <property type="match status" value="1"/>
</dbReference>
<feature type="transmembrane region" description="Helical" evidence="4">
    <location>
        <begin position="170"/>
        <end position="192"/>
    </location>
</feature>
<dbReference type="KEGG" id="rarg:115753913"/>
<dbReference type="PANTHER" id="PTHR47926">
    <property type="entry name" value="PENTATRICOPEPTIDE REPEAT-CONTAINING PROTEIN"/>
    <property type="match status" value="1"/>
</dbReference>
<dbReference type="RefSeq" id="XP_030548629.1">
    <property type="nucleotide sequence ID" value="XM_030692769.2"/>
</dbReference>
<dbReference type="InterPro" id="IPR032867">
    <property type="entry name" value="DYW_dom"/>
</dbReference>
<dbReference type="FunFam" id="1.25.40.10:FF:000450">
    <property type="entry name" value="Putative pentatricopeptide repeat-containing protein"/>
    <property type="match status" value="1"/>
</dbReference>
<keyword evidence="4" id="KW-0472">Membrane</keyword>
<keyword evidence="4" id="KW-1133">Transmembrane helix</keyword>
<dbReference type="InterPro" id="IPR046848">
    <property type="entry name" value="E_motif"/>
</dbReference>
<dbReference type="InterPro" id="IPR046960">
    <property type="entry name" value="PPR_At4g14850-like_plant"/>
</dbReference>
<feature type="repeat" description="PPR" evidence="3">
    <location>
        <begin position="340"/>
        <end position="374"/>
    </location>
</feature>
<sequence>MLKQCVKKKSLPQRGQPPSTSTVEFFRIPASPAAPTAPWNTRLRELSKLSRFPEALALYRQMLRSGASPNTFTFPFALKSCGSLSLPASGAQLHGHVLKAGCEAEPFVLTSLISMYSQCSLIDDARKVFDHCPQSRHLTVCYNALLSGYTSNSRFSDALSLFCRMREMGVLVNAVTMLGLIPVCSLPVHLGVGMCLHCCSVKLGLGCESSVGNCLLTMYVKCGSVEDARVLFDSISCKGLITWNAMISGYAQHGLASHVLDLYREMKSCGIRPDSVTLVGVLSSCSHLGAYHIGCQVERQIELSGFNSNPFLNNALINMYARCGKLAKARAVFDAMVEKTVVSWTAIIGGYGMHGQGELAVELFEEMLQAGIRPDGAAFVSVLSACSHAGLTDEGLKYFYAMEKKYLLQPGPEHYSCMVDLLGRAGQLQKALDLIHTMRVRPDGAVWGALLGACKIHKNVEFAELAFERVIELEPANIGYYVLLSNTYNEANNMDGILRVRVMMRERKLKKEPGCSYIEHGGKVHLFLAGDRGHPQTIEIYRMLNELEDWLKEIYNLDKNYLERRDDERLSGMGVHSEKLAIVFALLNTKHGTEIVVIKNLRVCEDCHLFMKLVSKAVDRQFVIRDATRFHHFEGGVCSCKDYW</sequence>
<evidence type="ECO:0000313" key="6">
    <source>
        <dbReference type="Proteomes" id="UP000827889"/>
    </source>
</evidence>
<evidence type="ECO:0000313" key="7">
    <source>
        <dbReference type="RefSeq" id="XP_030548629.1"/>
    </source>
</evidence>
<evidence type="ECO:0000256" key="1">
    <source>
        <dbReference type="ARBA" id="ARBA00006643"/>
    </source>
</evidence>
<dbReference type="GO" id="GO:0003723">
    <property type="term" value="F:RNA binding"/>
    <property type="evidence" value="ECO:0007669"/>
    <property type="project" value="InterPro"/>
</dbReference>
<accession>A0A8B8QN68</accession>
<feature type="repeat" description="PPR" evidence="3">
    <location>
        <begin position="239"/>
        <end position="273"/>
    </location>
</feature>
<dbReference type="Proteomes" id="UP000827889">
    <property type="component" value="Chromosome 10"/>
</dbReference>
<dbReference type="Pfam" id="PF13041">
    <property type="entry name" value="PPR_2"/>
    <property type="match status" value="3"/>
</dbReference>
<evidence type="ECO:0000256" key="4">
    <source>
        <dbReference type="SAM" id="Phobius"/>
    </source>
</evidence>
<dbReference type="Pfam" id="PF01535">
    <property type="entry name" value="PPR"/>
    <property type="match status" value="5"/>
</dbReference>
<dbReference type="PROSITE" id="PS51375">
    <property type="entry name" value="PPR"/>
    <property type="match status" value="5"/>
</dbReference>
<dbReference type="InterPro" id="IPR011990">
    <property type="entry name" value="TPR-like_helical_dom_sf"/>
</dbReference>
<name>A0A8B8QN68_9MYRT</name>
<dbReference type="FunFam" id="1.25.40.10:FF:000090">
    <property type="entry name" value="Pentatricopeptide repeat-containing protein, chloroplastic"/>
    <property type="match status" value="1"/>
</dbReference>
<comment type="similarity">
    <text evidence="1">Belongs to the PPR family. PCMP-H subfamily.</text>
</comment>
<feature type="repeat" description="PPR" evidence="3">
    <location>
        <begin position="309"/>
        <end position="339"/>
    </location>
</feature>
<reference evidence="7" key="1">
    <citation type="submission" date="2025-08" db="UniProtKB">
        <authorList>
            <consortium name="RefSeq"/>
        </authorList>
    </citation>
    <scope>IDENTIFICATION</scope>
    <source>
        <tissue evidence="7">Leaf</tissue>
    </source>
</reference>
<gene>
    <name evidence="7" type="primary">LOC115753913</name>
</gene>
<dbReference type="NCBIfam" id="TIGR00756">
    <property type="entry name" value="PPR"/>
    <property type="match status" value="6"/>
</dbReference>
<keyword evidence="4" id="KW-0812">Transmembrane</keyword>
<dbReference type="SUPFAM" id="SSF48452">
    <property type="entry name" value="TPR-like"/>
    <property type="match status" value="1"/>
</dbReference>
<keyword evidence="6" id="KW-1185">Reference proteome</keyword>
<evidence type="ECO:0000256" key="3">
    <source>
        <dbReference type="PROSITE-ProRule" id="PRU00708"/>
    </source>
</evidence>
<proteinExistence type="inferred from homology"/>
<dbReference type="PANTHER" id="PTHR47926:SF503">
    <property type="entry name" value="PENTATRICOPEPTIDE REPEAT-CONTAINING PROTEIN"/>
    <property type="match status" value="1"/>
</dbReference>
<evidence type="ECO:0000256" key="2">
    <source>
        <dbReference type="ARBA" id="ARBA00022737"/>
    </source>
</evidence>
<dbReference type="Gene3D" id="1.25.40.10">
    <property type="entry name" value="Tetratricopeptide repeat domain"/>
    <property type="match status" value="4"/>
</dbReference>
<dbReference type="GO" id="GO:0009451">
    <property type="term" value="P:RNA modification"/>
    <property type="evidence" value="ECO:0007669"/>
    <property type="project" value="InterPro"/>
</dbReference>
<dbReference type="GO" id="GO:0008270">
    <property type="term" value="F:zinc ion binding"/>
    <property type="evidence" value="ECO:0007669"/>
    <property type="project" value="InterPro"/>
</dbReference>
<keyword evidence="2" id="KW-0677">Repeat</keyword>
<dbReference type="GeneID" id="115753913"/>
<evidence type="ECO:0000259" key="5">
    <source>
        <dbReference type="Pfam" id="PF14432"/>
    </source>
</evidence>
<dbReference type="FunFam" id="1.25.40.10:FF:000682">
    <property type="entry name" value="Pentatricopeptide repeat-containing protein At3g16610"/>
    <property type="match status" value="1"/>
</dbReference>
<dbReference type="OrthoDB" id="1487578at2759"/>
<protein>
    <submittedName>
        <fullName evidence="7">Pentatricopeptide repeat-containing protein At3g11460, mitochondrial</fullName>
    </submittedName>
</protein>
<organism evidence="6 7">
    <name type="scientific">Rhodamnia argentea</name>
    <dbReference type="NCBI Taxonomy" id="178133"/>
    <lineage>
        <taxon>Eukaryota</taxon>
        <taxon>Viridiplantae</taxon>
        <taxon>Streptophyta</taxon>
        <taxon>Embryophyta</taxon>
        <taxon>Tracheophyta</taxon>
        <taxon>Spermatophyta</taxon>
        <taxon>Magnoliopsida</taxon>
        <taxon>eudicotyledons</taxon>
        <taxon>Gunneridae</taxon>
        <taxon>Pentapetalae</taxon>
        <taxon>rosids</taxon>
        <taxon>malvids</taxon>
        <taxon>Myrtales</taxon>
        <taxon>Myrtaceae</taxon>
        <taxon>Myrtoideae</taxon>
        <taxon>Myrteae</taxon>
        <taxon>Australasian group</taxon>
        <taxon>Rhodamnia</taxon>
    </lineage>
</organism>
<feature type="domain" description="DYW" evidence="5">
    <location>
        <begin position="565"/>
        <end position="644"/>
    </location>
</feature>
<dbReference type="AlphaFoldDB" id="A0A8B8QN68"/>
<dbReference type="Pfam" id="PF20431">
    <property type="entry name" value="E_motif"/>
    <property type="match status" value="1"/>
</dbReference>
<feature type="repeat" description="PPR" evidence="3">
    <location>
        <begin position="138"/>
        <end position="172"/>
    </location>
</feature>
<feature type="repeat" description="PPR" evidence="3">
    <location>
        <begin position="35"/>
        <end position="69"/>
    </location>
</feature>